<dbReference type="Gene3D" id="3.30.460.20">
    <property type="entry name" value="CorA soluble domain-like"/>
    <property type="match status" value="1"/>
</dbReference>
<dbReference type="InterPro" id="IPR045861">
    <property type="entry name" value="CorA_cytoplasmic_dom"/>
</dbReference>
<dbReference type="OrthoDB" id="29879at2759"/>
<dbReference type="EMBL" id="JANBTW010000051">
    <property type="protein sequence ID" value="KAJ2675076.1"/>
    <property type="molecule type" value="Genomic_DNA"/>
</dbReference>
<dbReference type="GO" id="GO:0015095">
    <property type="term" value="F:magnesium ion transmembrane transporter activity"/>
    <property type="evidence" value="ECO:0007669"/>
    <property type="project" value="InterPro"/>
</dbReference>
<evidence type="ECO:0000256" key="1">
    <source>
        <dbReference type="SAM" id="MobiDB-lite"/>
    </source>
</evidence>
<evidence type="ECO:0000313" key="2">
    <source>
        <dbReference type="EMBL" id="KAJ2675076.1"/>
    </source>
</evidence>
<reference evidence="2" key="1">
    <citation type="submission" date="2022-07" db="EMBL/GenBank/DDBJ databases">
        <title>Phylogenomic reconstructions and comparative analyses of Kickxellomycotina fungi.</title>
        <authorList>
            <person name="Reynolds N.K."/>
            <person name="Stajich J.E."/>
            <person name="Barry K."/>
            <person name="Grigoriev I.V."/>
            <person name="Crous P."/>
            <person name="Smith M.E."/>
        </authorList>
    </citation>
    <scope>NUCLEOTIDE SEQUENCE</scope>
    <source>
        <strain evidence="2">NRRL 3115</strain>
    </source>
</reference>
<protein>
    <submittedName>
        <fullName evidence="2">CorA metal ion transporter</fullName>
    </submittedName>
</protein>
<dbReference type="Gene3D" id="1.20.58.340">
    <property type="entry name" value="Magnesium transport protein CorA, transmembrane region"/>
    <property type="match status" value="1"/>
</dbReference>
<gene>
    <name evidence="2" type="primary">MNR2_4</name>
    <name evidence="2" type="ORF">GGI25_004125</name>
</gene>
<dbReference type="Proteomes" id="UP001151518">
    <property type="component" value="Unassembled WGS sequence"/>
</dbReference>
<feature type="region of interest" description="Disordered" evidence="1">
    <location>
        <begin position="467"/>
        <end position="498"/>
    </location>
</feature>
<feature type="compositionally biased region" description="Polar residues" evidence="1">
    <location>
        <begin position="1"/>
        <end position="12"/>
    </location>
</feature>
<feature type="compositionally biased region" description="Basic residues" evidence="1">
    <location>
        <begin position="474"/>
        <end position="485"/>
    </location>
</feature>
<organism evidence="2 3">
    <name type="scientific">Coemansia spiralis</name>
    <dbReference type="NCBI Taxonomy" id="417178"/>
    <lineage>
        <taxon>Eukaryota</taxon>
        <taxon>Fungi</taxon>
        <taxon>Fungi incertae sedis</taxon>
        <taxon>Zoopagomycota</taxon>
        <taxon>Kickxellomycotina</taxon>
        <taxon>Kickxellomycetes</taxon>
        <taxon>Kickxellales</taxon>
        <taxon>Kickxellaceae</taxon>
        <taxon>Coemansia</taxon>
    </lineage>
</organism>
<evidence type="ECO:0000313" key="3">
    <source>
        <dbReference type="Proteomes" id="UP001151518"/>
    </source>
</evidence>
<dbReference type="InterPro" id="IPR044089">
    <property type="entry name" value="Alr1-like"/>
</dbReference>
<comment type="caution">
    <text evidence="2">The sequence shown here is derived from an EMBL/GenBank/DDBJ whole genome shotgun (WGS) entry which is preliminary data.</text>
</comment>
<dbReference type="GO" id="GO:0010961">
    <property type="term" value="P:intracellular magnesium ion homeostasis"/>
    <property type="evidence" value="ECO:0007669"/>
    <property type="project" value="TreeGrafter"/>
</dbReference>
<accession>A0A9W8G0Z5</accession>
<feature type="region of interest" description="Disordered" evidence="1">
    <location>
        <begin position="85"/>
        <end position="175"/>
    </location>
</feature>
<dbReference type="SUPFAM" id="SSF143865">
    <property type="entry name" value="CorA soluble domain-like"/>
    <property type="match status" value="1"/>
</dbReference>
<dbReference type="PANTHER" id="PTHR21535:SF51">
    <property type="entry name" value="MANGANESE RESISTANCE PROTEIN MNR2"/>
    <property type="match status" value="1"/>
</dbReference>
<sequence>MNNQTLRTTGPSNIDGWPLDTGLDLATPTATTLQRENARLRRQNQQLLEDARGRRQTAARVLEEMVSGDSKQLASLLLAMLSDPPETEDRAADTQTRGSTPDWDRDALAEVAGGGGRRDEAAGDNGRGDATGGDGRGEAMAHRRSTTAVAPRSAEEADAGPRPSADAEKRPWDSPRLGSLAASLLDPAQPRDPRLRFLLHSPAGVLEAATLAELRTGSITLADIVARGGFWLDIADPTPSEMAAVARVFRIHPLTVEDILADDGRDKLESFHGYSFLAYRTIDRADSRSSYEFNTTDGLATAGFALVLKPSCVLTFHRGGLEHTDNTVARLRGLAHSTPTYIAYALVDDITDSLAPEMRALELEVDAVDELVLILSTNEQSDMLRRIGAARRKILTVWRLLQGKPEAIRALAKLVDASEPIDIARYLDDVHDHLVSLTASVAHCDLVLARAHSNYLARLSLELGESTPVDGHRRYPRPTKRHHGPLGHERQGARPGSR</sequence>
<dbReference type="GO" id="GO:0016020">
    <property type="term" value="C:membrane"/>
    <property type="evidence" value="ECO:0007669"/>
    <property type="project" value="InterPro"/>
</dbReference>
<dbReference type="Pfam" id="PF01544">
    <property type="entry name" value="CorA"/>
    <property type="match status" value="1"/>
</dbReference>
<dbReference type="InterPro" id="IPR002523">
    <property type="entry name" value="MgTranspt_CorA/ZnTranspt_ZntB"/>
</dbReference>
<dbReference type="AlphaFoldDB" id="A0A9W8G0Z5"/>
<feature type="region of interest" description="Disordered" evidence="1">
    <location>
        <begin position="1"/>
        <end position="21"/>
    </location>
</feature>
<name>A0A9W8G0Z5_9FUNG</name>
<dbReference type="CDD" id="cd12829">
    <property type="entry name" value="Alr1p-like"/>
    <property type="match status" value="1"/>
</dbReference>
<dbReference type="PANTHER" id="PTHR21535">
    <property type="entry name" value="MAGNESIUM AND COBALT TRANSPORT PROTEIN/MITOCHONDRIAL IMPORT INNER MEMBRANE TRANSLOCASE SUBUNIT TIM8"/>
    <property type="match status" value="1"/>
</dbReference>
<proteinExistence type="predicted"/>